<dbReference type="AlphaFoldDB" id="A0A934NJC3"/>
<sequence>MSDQHTAQQRQQESIASLERGQLPLAARERIDELRQAGAAWTTDLSVAELSAVRHAGFEPVGMVMGSSVYRIAAQWGYANVFGTGMNMTGGALQMYQCPHGFYGAGNEHRPGFNWEHTMYEAGVVGARDAALARITEEARDLDAHGVVGVRLLRRHLEGVGSALEFTVIGTAVRRSGGPRLDRPFMSHLDGLAFSKLVHGGYVPVSLVVGIGAIEIDPGCGTEWLLRSWSNVRIDQFSDGIEAARLLGISRLEAEIASVDADGAVGVEIDFTSHEVSHGATLVELVSIGTAVRRYAKDPLDEAPLPIMRLR</sequence>
<comment type="caution">
    <text evidence="2">The sequence shown here is derived from an EMBL/GenBank/DDBJ whole genome shotgun (WGS) entry which is preliminary data.</text>
</comment>
<gene>
    <name evidence="2" type="ORF">JF887_07120</name>
</gene>
<reference evidence="2 3" key="1">
    <citation type="submission" date="2020-10" db="EMBL/GenBank/DDBJ databases">
        <title>Ca. Dormibacterota MAGs.</title>
        <authorList>
            <person name="Montgomery K."/>
        </authorList>
    </citation>
    <scope>NUCLEOTIDE SEQUENCE [LARGE SCALE GENOMIC DNA]</scope>
    <source>
        <strain evidence="2">Mitchell_Peninsula_5</strain>
    </source>
</reference>
<dbReference type="Gene3D" id="3.30.110.70">
    <property type="entry name" value="Hypothetical protein apc22750. Chain B"/>
    <property type="match status" value="2"/>
</dbReference>
<evidence type="ECO:0000313" key="2">
    <source>
        <dbReference type="EMBL" id="MBJ7609189.1"/>
    </source>
</evidence>
<evidence type="ECO:0000256" key="1">
    <source>
        <dbReference type="ARBA" id="ARBA00010751"/>
    </source>
</evidence>
<name>A0A934NJC3_9BACT</name>
<dbReference type="EMBL" id="JAEKNN010000030">
    <property type="protein sequence ID" value="MBJ7609189.1"/>
    <property type="molecule type" value="Genomic_DNA"/>
</dbReference>
<dbReference type="SUPFAM" id="SSF117782">
    <property type="entry name" value="YbjQ-like"/>
    <property type="match status" value="2"/>
</dbReference>
<protein>
    <submittedName>
        <fullName evidence="2">Heavy metal-binding domain-containing protein</fullName>
    </submittedName>
</protein>
<dbReference type="Pfam" id="PF01906">
    <property type="entry name" value="YbjQ_1"/>
    <property type="match status" value="1"/>
</dbReference>
<evidence type="ECO:0000313" key="3">
    <source>
        <dbReference type="Proteomes" id="UP000614410"/>
    </source>
</evidence>
<organism evidence="2 3">
    <name type="scientific">Candidatus Amunia macphersoniae</name>
    <dbReference type="NCBI Taxonomy" id="3127014"/>
    <lineage>
        <taxon>Bacteria</taxon>
        <taxon>Bacillati</taxon>
        <taxon>Candidatus Dormiibacterota</taxon>
        <taxon>Candidatus Dormibacteria</taxon>
        <taxon>Candidatus Aeolococcales</taxon>
        <taxon>Candidatus Aeolococcaceae</taxon>
        <taxon>Candidatus Amunia</taxon>
    </lineage>
</organism>
<dbReference type="Proteomes" id="UP000614410">
    <property type="component" value="Unassembled WGS sequence"/>
</dbReference>
<comment type="similarity">
    <text evidence="1">Belongs to the UPF0145 family.</text>
</comment>
<dbReference type="InterPro" id="IPR002765">
    <property type="entry name" value="UPF0145_YbjQ-like"/>
</dbReference>
<accession>A0A934NJC3</accession>
<dbReference type="InterPro" id="IPR035439">
    <property type="entry name" value="UPF0145_dom_sf"/>
</dbReference>
<proteinExistence type="inferred from homology"/>
<dbReference type="PANTHER" id="PTHR34068">
    <property type="entry name" value="UPF0145 PROTEIN YBJQ"/>
    <property type="match status" value="1"/>
</dbReference>